<dbReference type="SMART" id="SM00020">
    <property type="entry name" value="Tryp_SPc"/>
    <property type="match status" value="1"/>
</dbReference>
<dbReference type="Proteomes" id="UP001329430">
    <property type="component" value="Chromosome 2"/>
</dbReference>
<dbReference type="PANTHER" id="PTHR24260:SF132">
    <property type="entry name" value="PEPTIDASE S1 DOMAIN-CONTAINING PROTEIN"/>
    <property type="match status" value="1"/>
</dbReference>
<gene>
    <name evidence="2" type="ORF">RI129_002541</name>
</gene>
<name>A0AAN7VJ29_9COLE</name>
<dbReference type="Pfam" id="PF00089">
    <property type="entry name" value="Trypsin"/>
    <property type="match status" value="1"/>
</dbReference>
<evidence type="ECO:0000313" key="2">
    <source>
        <dbReference type="EMBL" id="KAK5647649.1"/>
    </source>
</evidence>
<dbReference type="InterPro" id="IPR043504">
    <property type="entry name" value="Peptidase_S1_PA_chymotrypsin"/>
</dbReference>
<dbReference type="EMBL" id="JAVRBK010000002">
    <property type="protein sequence ID" value="KAK5647649.1"/>
    <property type="molecule type" value="Genomic_DNA"/>
</dbReference>
<reference evidence="2 3" key="1">
    <citation type="journal article" date="2024" name="Insects">
        <title>An Improved Chromosome-Level Genome Assembly of the Firefly Pyrocoelia pectoralis.</title>
        <authorList>
            <person name="Fu X."/>
            <person name="Meyer-Rochow V.B."/>
            <person name="Ballantyne L."/>
            <person name="Zhu X."/>
        </authorList>
    </citation>
    <scope>NUCLEOTIDE SEQUENCE [LARGE SCALE GENOMIC DNA]</scope>
    <source>
        <strain evidence="2">XCY_ONT2</strain>
    </source>
</reference>
<proteinExistence type="predicted"/>
<accession>A0AAN7VJ29</accession>
<protein>
    <recommendedName>
        <fullName evidence="1">Peptidase S1 domain-containing protein</fullName>
    </recommendedName>
</protein>
<feature type="domain" description="Peptidase S1" evidence="1">
    <location>
        <begin position="1"/>
        <end position="175"/>
    </location>
</feature>
<evidence type="ECO:0000313" key="3">
    <source>
        <dbReference type="Proteomes" id="UP001329430"/>
    </source>
</evidence>
<dbReference type="InterPro" id="IPR051333">
    <property type="entry name" value="CLIP_Serine_Protease"/>
</dbReference>
<organism evidence="2 3">
    <name type="scientific">Pyrocoelia pectoralis</name>
    <dbReference type="NCBI Taxonomy" id="417401"/>
    <lineage>
        <taxon>Eukaryota</taxon>
        <taxon>Metazoa</taxon>
        <taxon>Ecdysozoa</taxon>
        <taxon>Arthropoda</taxon>
        <taxon>Hexapoda</taxon>
        <taxon>Insecta</taxon>
        <taxon>Pterygota</taxon>
        <taxon>Neoptera</taxon>
        <taxon>Endopterygota</taxon>
        <taxon>Coleoptera</taxon>
        <taxon>Polyphaga</taxon>
        <taxon>Elateriformia</taxon>
        <taxon>Elateroidea</taxon>
        <taxon>Lampyridae</taxon>
        <taxon>Lampyrinae</taxon>
        <taxon>Pyrocoelia</taxon>
    </lineage>
</organism>
<dbReference type="PROSITE" id="PS50240">
    <property type="entry name" value="TRYPSIN_DOM"/>
    <property type="match status" value="1"/>
</dbReference>
<dbReference type="GO" id="GO:0004252">
    <property type="term" value="F:serine-type endopeptidase activity"/>
    <property type="evidence" value="ECO:0007669"/>
    <property type="project" value="InterPro"/>
</dbReference>
<dbReference type="InterPro" id="IPR001254">
    <property type="entry name" value="Trypsin_dom"/>
</dbReference>
<dbReference type="PANTHER" id="PTHR24260">
    <property type="match status" value="1"/>
</dbReference>
<dbReference type="Gene3D" id="2.40.10.10">
    <property type="entry name" value="Trypsin-like serine proteases"/>
    <property type="match status" value="1"/>
</dbReference>
<dbReference type="SUPFAM" id="SSF50494">
    <property type="entry name" value="Trypsin-like serine proteases"/>
    <property type="match status" value="1"/>
</dbReference>
<evidence type="ECO:0000259" key="1">
    <source>
        <dbReference type="PROSITE" id="PS50240"/>
    </source>
</evidence>
<comment type="caution">
    <text evidence="2">The sequence shown here is derived from an EMBL/GenBank/DDBJ whole genome shotgun (WGS) entry which is preliminary data.</text>
</comment>
<sequence length="181" mass="20070">MGTHDINNYSSTYQKIRSKAWVYHENYTGGTEADIGVILLERDILYNDDVHQAILYNGNDIFADKGVTGCGWGYHNTSNTASTILYCMDAVTITNARCGSFYGGPVRSNFICAQGKNHSRTCTGDSGSALVFKENYKSSYIVIGVLSFGPGSCIEGPVVYNRVPTYYDWIVNKIQNLSTYY</sequence>
<keyword evidence="3" id="KW-1185">Reference proteome</keyword>
<dbReference type="GO" id="GO:0006508">
    <property type="term" value="P:proteolysis"/>
    <property type="evidence" value="ECO:0007669"/>
    <property type="project" value="InterPro"/>
</dbReference>
<dbReference type="InterPro" id="IPR009003">
    <property type="entry name" value="Peptidase_S1_PA"/>
</dbReference>
<dbReference type="AlphaFoldDB" id="A0AAN7VJ29"/>